<accession>A0ABR6EC86</accession>
<dbReference type="RefSeq" id="WP_182854356.1">
    <property type="nucleotide sequence ID" value="NZ_WMLF01000043.1"/>
</dbReference>
<comment type="caution">
    <text evidence="3">The sequence shown here is derived from an EMBL/GenBank/DDBJ whole genome shotgun (WGS) entry which is preliminary data.</text>
</comment>
<evidence type="ECO:0000313" key="4">
    <source>
        <dbReference type="Proteomes" id="UP000766698"/>
    </source>
</evidence>
<dbReference type="EMBL" id="WMLF01000043">
    <property type="protein sequence ID" value="MBB1242946.1"/>
    <property type="molecule type" value="Genomic_DNA"/>
</dbReference>
<keyword evidence="2" id="KW-0812">Transmembrane</keyword>
<dbReference type="Proteomes" id="UP000766698">
    <property type="component" value="Unassembled WGS sequence"/>
</dbReference>
<gene>
    <name evidence="3" type="ORF">GL263_05115</name>
</gene>
<feature type="transmembrane region" description="Helical" evidence="2">
    <location>
        <begin position="123"/>
        <end position="145"/>
    </location>
</feature>
<keyword evidence="2" id="KW-0472">Membrane</keyword>
<evidence type="ECO:0000256" key="1">
    <source>
        <dbReference type="SAM" id="MobiDB-lite"/>
    </source>
</evidence>
<feature type="transmembrane region" description="Helical" evidence="2">
    <location>
        <begin position="20"/>
        <end position="44"/>
    </location>
</feature>
<proteinExistence type="predicted"/>
<organism evidence="3 4">
    <name type="scientific">Streptomyces durbertensis</name>
    <dbReference type="NCBI Taxonomy" id="2448886"/>
    <lineage>
        <taxon>Bacteria</taxon>
        <taxon>Bacillati</taxon>
        <taxon>Actinomycetota</taxon>
        <taxon>Actinomycetes</taxon>
        <taxon>Kitasatosporales</taxon>
        <taxon>Streptomycetaceae</taxon>
        <taxon>Streptomyces</taxon>
    </lineage>
</organism>
<reference evidence="4" key="1">
    <citation type="journal article" date="2020" name="Syst. Appl. Microbiol.">
        <title>Streptomyces alkaliterrae sp. nov., isolated from an alkaline soil, and emended descriptions of Streptomyces alkaliphilus, Streptomyces calidiresistens and Streptomyces durbertensis.</title>
        <authorList>
            <person name="Swiecimska M."/>
            <person name="Golinska P."/>
            <person name="Nouioui I."/>
            <person name="Wypij M."/>
            <person name="Rai M."/>
            <person name="Sangal V."/>
            <person name="Goodfellow M."/>
        </authorList>
    </citation>
    <scope>NUCLEOTIDE SEQUENCE [LARGE SCALE GENOMIC DNA]</scope>
    <source>
        <strain evidence="4">DSM 104538</strain>
    </source>
</reference>
<name>A0ABR6EC86_9ACTN</name>
<keyword evidence="2" id="KW-1133">Transmembrane helix</keyword>
<feature type="region of interest" description="Disordered" evidence="1">
    <location>
        <begin position="183"/>
        <end position="206"/>
    </location>
</feature>
<evidence type="ECO:0000313" key="3">
    <source>
        <dbReference type="EMBL" id="MBB1242946.1"/>
    </source>
</evidence>
<sequence>MSSCPLPTGLLDQSPALLGVPGVLAALLVLLLAPLLHTAVRVLLRRQARRLTHRLLSRVPSTGDPVRDRRLRRAVLRTHLTALEGGGRRPWQAHPPRAATASGAVLTALLAQLWGPLGLLTGAAALVLMLAAHAAAPYVEGALALRGTLRELARLPRTGDPAVDADRMREIVRADRAVLRILNAGPPADGSPAAVSRRRRGGRPRR</sequence>
<keyword evidence="4" id="KW-1185">Reference proteome</keyword>
<protein>
    <submittedName>
        <fullName evidence="3">Uncharacterized protein</fullName>
    </submittedName>
</protein>
<feature type="compositionally biased region" description="Basic residues" evidence="1">
    <location>
        <begin position="196"/>
        <end position="206"/>
    </location>
</feature>
<evidence type="ECO:0000256" key="2">
    <source>
        <dbReference type="SAM" id="Phobius"/>
    </source>
</evidence>